<dbReference type="AlphaFoldDB" id="Q89LC5"/>
<gene>
    <name evidence="1" type="ordered locus">bll4620</name>
</gene>
<dbReference type="Proteomes" id="UP000002526">
    <property type="component" value="Chromosome"/>
</dbReference>
<sequence>MTKSCRGRRRPLWVKSGGRAFACGRSDLPFIADLLTPATPTIRAPIRSPIEFFGTPHNARLASAKSAVALSLVVEGTTRKFPKCWQPSALVKWSAGSERRTMKAPKPKQWAEQEVRRLVRLARQGVGVSRIAAELGRHAGSVRRMARTMGILLKK</sequence>
<keyword evidence="2" id="KW-1185">Reference proteome</keyword>
<reference evidence="2" key="1">
    <citation type="journal article" date="2002" name="DNA Res.">
        <title>Complete genomic sequence of nitrogen-fixing symbiotic bacterium Bradyrhizobium japonicum USDA110.</title>
        <authorList>
            <person name="Kaneko T."/>
            <person name="Nakamura Y."/>
            <person name="Sato S."/>
            <person name="Minamisawa K."/>
            <person name="Uchiumi T."/>
            <person name="Sasamoto S."/>
            <person name="Watanabe A."/>
            <person name="Idesawa K."/>
            <person name="Iriguchi M."/>
            <person name="Kawashima K."/>
            <person name="Kohara M."/>
            <person name="Matsumoto M."/>
            <person name="Shimpo S."/>
            <person name="Tsuruoka H."/>
            <person name="Wada T."/>
            <person name="Yamada M."/>
            <person name="Tabata S."/>
        </authorList>
    </citation>
    <scope>NUCLEOTIDE SEQUENCE [LARGE SCALE GENOMIC DNA]</scope>
    <source>
        <strain evidence="2">JCM 10833 / BCRC 13528 / IAM 13628 / NBRC 14792 / USDA 110</strain>
    </source>
</reference>
<dbReference type="eggNOG" id="ENOG5031EWW">
    <property type="taxonomic scope" value="Bacteria"/>
</dbReference>
<dbReference type="InParanoid" id="Q89LC5"/>
<evidence type="ECO:0000313" key="2">
    <source>
        <dbReference type="Proteomes" id="UP000002526"/>
    </source>
</evidence>
<proteinExistence type="predicted"/>
<evidence type="ECO:0000313" key="1">
    <source>
        <dbReference type="EMBL" id="BAC49885.1"/>
    </source>
</evidence>
<dbReference type="OrthoDB" id="8254669at2"/>
<dbReference type="KEGG" id="bja:bll4620"/>
<organism evidence="1 2">
    <name type="scientific">Bradyrhizobium diazoefficiens (strain JCM 10833 / BCRC 13528 / IAM 13628 / NBRC 14792 / USDA 110)</name>
    <dbReference type="NCBI Taxonomy" id="224911"/>
    <lineage>
        <taxon>Bacteria</taxon>
        <taxon>Pseudomonadati</taxon>
        <taxon>Pseudomonadota</taxon>
        <taxon>Alphaproteobacteria</taxon>
        <taxon>Hyphomicrobiales</taxon>
        <taxon>Nitrobacteraceae</taxon>
        <taxon>Bradyrhizobium</taxon>
    </lineage>
</organism>
<dbReference type="HOGENOM" id="CLU_1692117_0_0_5"/>
<dbReference type="EnsemblBacteria" id="BAC49885">
    <property type="protein sequence ID" value="BAC49885"/>
    <property type="gene ID" value="BAC49885"/>
</dbReference>
<accession>Q89LC5</accession>
<dbReference type="EMBL" id="BA000040">
    <property type="protein sequence ID" value="BAC49885.1"/>
    <property type="molecule type" value="Genomic_DNA"/>
</dbReference>
<protein>
    <submittedName>
        <fullName evidence="1">Bll4620 protein</fullName>
    </submittedName>
</protein>
<name>Q89LC5_BRADU</name>